<evidence type="ECO:0000256" key="1">
    <source>
        <dbReference type="ARBA" id="ARBA00022516"/>
    </source>
</evidence>
<dbReference type="HAMAP" id="MF_00101">
    <property type="entry name" value="AcpS"/>
    <property type="match status" value="1"/>
</dbReference>
<feature type="binding site" evidence="8">
    <location>
        <position position="12"/>
    </location>
    <ligand>
        <name>Mg(2+)</name>
        <dbReference type="ChEBI" id="CHEBI:18420"/>
    </ligand>
</feature>
<evidence type="ECO:0000256" key="2">
    <source>
        <dbReference type="ARBA" id="ARBA00022679"/>
    </source>
</evidence>
<comment type="cofactor">
    <cofactor evidence="8">
        <name>Mg(2+)</name>
        <dbReference type="ChEBI" id="CHEBI:18420"/>
    </cofactor>
</comment>
<keyword evidence="2 8" id="KW-0808">Transferase</keyword>
<dbReference type="NCBIfam" id="TIGR00556">
    <property type="entry name" value="pantethn_trn"/>
    <property type="match status" value="1"/>
</dbReference>
<feature type="domain" description="4'-phosphopantetheinyl transferase" evidence="9">
    <location>
        <begin position="8"/>
        <end position="113"/>
    </location>
</feature>
<evidence type="ECO:0000259" key="9">
    <source>
        <dbReference type="Pfam" id="PF01648"/>
    </source>
</evidence>
<keyword evidence="8" id="KW-0963">Cytoplasm</keyword>
<keyword evidence="3 8" id="KW-0479">Metal-binding</keyword>
<keyword evidence="7 8" id="KW-0275">Fatty acid biosynthesis</keyword>
<keyword evidence="5 8" id="KW-0460">Magnesium</keyword>
<gene>
    <name evidence="8 10" type="primary">acpS</name>
    <name evidence="10" type="ORF">ENV38_05165</name>
</gene>
<dbReference type="SUPFAM" id="SSF56214">
    <property type="entry name" value="4'-phosphopantetheinyl transferase"/>
    <property type="match status" value="1"/>
</dbReference>
<feature type="binding site" evidence="8">
    <location>
        <position position="61"/>
    </location>
    <ligand>
        <name>Mg(2+)</name>
        <dbReference type="ChEBI" id="CHEBI:18420"/>
    </ligand>
</feature>
<dbReference type="GO" id="GO:0006633">
    <property type="term" value="P:fatty acid biosynthetic process"/>
    <property type="evidence" value="ECO:0007669"/>
    <property type="project" value="UniProtKB-UniRule"/>
</dbReference>
<accession>A0A7V3KP60</accession>
<dbReference type="NCBIfam" id="TIGR00516">
    <property type="entry name" value="acpS"/>
    <property type="match status" value="1"/>
</dbReference>
<comment type="subcellular location">
    <subcellularLocation>
        <location evidence="8">Cytoplasm</location>
    </subcellularLocation>
</comment>
<keyword evidence="1 8" id="KW-0444">Lipid biosynthesis</keyword>
<proteinExistence type="inferred from homology"/>
<evidence type="ECO:0000256" key="8">
    <source>
        <dbReference type="HAMAP-Rule" id="MF_00101"/>
    </source>
</evidence>
<evidence type="ECO:0000313" key="10">
    <source>
        <dbReference type="EMBL" id="HGB36275.1"/>
    </source>
</evidence>
<evidence type="ECO:0000256" key="7">
    <source>
        <dbReference type="ARBA" id="ARBA00023160"/>
    </source>
</evidence>
<dbReference type="InterPro" id="IPR002582">
    <property type="entry name" value="ACPS"/>
</dbReference>
<protein>
    <recommendedName>
        <fullName evidence="8">Holo-[acyl-carrier-protein] synthase</fullName>
        <shortName evidence="8">Holo-ACP synthase</shortName>
        <ecNumber evidence="8">2.7.8.7</ecNumber>
    </recommendedName>
    <alternativeName>
        <fullName evidence="8">4'-phosphopantetheinyl transferase AcpS</fullName>
    </alternativeName>
</protein>
<dbReference type="EC" id="2.7.8.7" evidence="8"/>
<dbReference type="EMBL" id="DTGD01000192">
    <property type="protein sequence ID" value="HGB36275.1"/>
    <property type="molecule type" value="Genomic_DNA"/>
</dbReference>
<dbReference type="Pfam" id="PF01648">
    <property type="entry name" value="ACPS"/>
    <property type="match status" value="1"/>
</dbReference>
<dbReference type="GO" id="GO:0008897">
    <property type="term" value="F:holo-[acyl-carrier-protein] synthase activity"/>
    <property type="evidence" value="ECO:0007669"/>
    <property type="project" value="UniProtKB-UniRule"/>
</dbReference>
<name>A0A7V3KP60_UNCW3</name>
<sequence length="119" mass="13229">MTLFKMISVGVDIVSVRRISFLIEKYGNRFLERVYSKRERNYCNGKKDPPICFAGKFAAKEAVIKALSLKNVSLKNIEILNSDGAPFVVVNGEVINGVSISVSHERDFAVAVCAFIKEV</sequence>
<dbReference type="InterPro" id="IPR037143">
    <property type="entry name" value="4-PPantetheinyl_Trfase_dom_sf"/>
</dbReference>
<dbReference type="InterPro" id="IPR008278">
    <property type="entry name" value="4-PPantetheinyl_Trfase_dom"/>
</dbReference>
<keyword evidence="6 8" id="KW-0443">Lipid metabolism</keyword>
<evidence type="ECO:0000256" key="4">
    <source>
        <dbReference type="ARBA" id="ARBA00022832"/>
    </source>
</evidence>
<keyword evidence="4 8" id="KW-0276">Fatty acid metabolism</keyword>
<comment type="function">
    <text evidence="8">Transfers the 4'-phosphopantetheine moiety from coenzyme A to a Ser of acyl-carrier-protein.</text>
</comment>
<evidence type="ECO:0000256" key="3">
    <source>
        <dbReference type="ARBA" id="ARBA00022723"/>
    </source>
</evidence>
<comment type="catalytic activity">
    <reaction evidence="8">
        <text>apo-[ACP] + CoA = holo-[ACP] + adenosine 3',5'-bisphosphate + H(+)</text>
        <dbReference type="Rhea" id="RHEA:12068"/>
        <dbReference type="Rhea" id="RHEA-COMP:9685"/>
        <dbReference type="Rhea" id="RHEA-COMP:9690"/>
        <dbReference type="ChEBI" id="CHEBI:15378"/>
        <dbReference type="ChEBI" id="CHEBI:29999"/>
        <dbReference type="ChEBI" id="CHEBI:57287"/>
        <dbReference type="ChEBI" id="CHEBI:58343"/>
        <dbReference type="ChEBI" id="CHEBI:64479"/>
        <dbReference type="EC" id="2.7.8.7"/>
    </reaction>
</comment>
<reference evidence="10" key="1">
    <citation type="journal article" date="2020" name="mSystems">
        <title>Genome- and Community-Level Interaction Insights into Carbon Utilization and Element Cycling Functions of Hydrothermarchaeota in Hydrothermal Sediment.</title>
        <authorList>
            <person name="Zhou Z."/>
            <person name="Liu Y."/>
            <person name="Xu W."/>
            <person name="Pan J."/>
            <person name="Luo Z.H."/>
            <person name="Li M."/>
        </authorList>
    </citation>
    <scope>NUCLEOTIDE SEQUENCE [LARGE SCALE GENOMIC DNA]</scope>
    <source>
        <strain evidence="10">SpSt-754</strain>
    </source>
</reference>
<evidence type="ECO:0000256" key="5">
    <source>
        <dbReference type="ARBA" id="ARBA00022842"/>
    </source>
</evidence>
<dbReference type="GO" id="GO:0000287">
    <property type="term" value="F:magnesium ion binding"/>
    <property type="evidence" value="ECO:0007669"/>
    <property type="project" value="UniProtKB-UniRule"/>
</dbReference>
<dbReference type="AlphaFoldDB" id="A0A7V3KP60"/>
<comment type="similarity">
    <text evidence="8">Belongs to the P-Pant transferase superfamily. AcpS family.</text>
</comment>
<comment type="caution">
    <text evidence="10">The sequence shown here is derived from an EMBL/GenBank/DDBJ whole genome shotgun (WGS) entry which is preliminary data.</text>
</comment>
<dbReference type="GO" id="GO:0005737">
    <property type="term" value="C:cytoplasm"/>
    <property type="evidence" value="ECO:0007669"/>
    <property type="project" value="UniProtKB-SubCell"/>
</dbReference>
<dbReference type="InterPro" id="IPR004568">
    <property type="entry name" value="Ppantetheine-prot_Trfase_dom"/>
</dbReference>
<evidence type="ECO:0000256" key="6">
    <source>
        <dbReference type="ARBA" id="ARBA00023098"/>
    </source>
</evidence>
<organism evidence="10">
    <name type="scientific">candidate division WOR-3 bacterium</name>
    <dbReference type="NCBI Taxonomy" id="2052148"/>
    <lineage>
        <taxon>Bacteria</taxon>
        <taxon>Bacteria division WOR-3</taxon>
    </lineage>
</organism>
<dbReference type="Gene3D" id="3.90.470.20">
    <property type="entry name" value="4'-phosphopantetheinyl transferase domain"/>
    <property type="match status" value="1"/>
</dbReference>